<dbReference type="Gene3D" id="3.90.180.10">
    <property type="entry name" value="Medium-chain alcohol dehydrogenases, catalytic domain"/>
    <property type="match status" value="1"/>
</dbReference>
<feature type="domain" description="Alcohol dehydrogenase-like N-terminal" evidence="7">
    <location>
        <begin position="49"/>
        <end position="171"/>
    </location>
</feature>
<feature type="domain" description="Alcohol dehydrogenase-like C-terminal" evidence="6">
    <location>
        <begin position="210"/>
        <end position="332"/>
    </location>
</feature>
<evidence type="ECO:0000256" key="5">
    <source>
        <dbReference type="RuleBase" id="RU361277"/>
    </source>
</evidence>
<sequence length="375" mass="42044">MGFAAYPLFAHTSSKFVFKEGERIPAKGYAAFSKEWNFKPFSFTRHPLGENDILIQIQYTGICHSDLHAVKGDHAMPNYPMVPGHEIVGEVVAVGKKVSKFKIGDYAGVGCMVNSCGECEACKQSKEQYCMNAKTIFTYNSKDVFHNNEITYGGYSNNIVLSEKFAIKIPKNAEIEKVAPLLCAGITTYSPIKFSRVKKGDKVAVAGVGGLGHMALQYMVALGAEVTCFDILPSKKEACLKLGAKEFIDVKSEEFKNIANRFDFIISTIPYYYDLNDYHKMLKFGGEMAIVGLPASKESPHFDTNRFIWQFQNKKIYTSLIGGIKETQEMLDYSVQNKIYPKIELISIQELNEAYQKIAKGEADFRFVIDMKSLD</sequence>
<comment type="similarity">
    <text evidence="5">Belongs to the zinc-containing alcohol dehydrogenase family.</text>
</comment>
<evidence type="ECO:0000259" key="6">
    <source>
        <dbReference type="Pfam" id="PF00107"/>
    </source>
</evidence>
<keyword evidence="9" id="KW-1185">Reference proteome</keyword>
<dbReference type="SUPFAM" id="SSF50129">
    <property type="entry name" value="GroES-like"/>
    <property type="match status" value="1"/>
</dbReference>
<keyword evidence="3 5" id="KW-0862">Zinc</keyword>
<dbReference type="CDD" id="cd05283">
    <property type="entry name" value="CAD1"/>
    <property type="match status" value="1"/>
</dbReference>
<reference evidence="8 9" key="1">
    <citation type="submission" date="2020-10" db="EMBL/GenBank/DDBJ databases">
        <title>Campylobacter and Helicobacter PacBio genomes.</title>
        <authorList>
            <person name="Lane C."/>
        </authorList>
    </citation>
    <scope>NUCLEOTIDE SEQUENCE [LARGE SCALE GENOMIC DNA]</scope>
    <source>
        <strain evidence="8 9">2010D-8469</strain>
    </source>
</reference>
<dbReference type="PROSITE" id="PS00059">
    <property type="entry name" value="ADH_ZINC"/>
    <property type="match status" value="1"/>
</dbReference>
<dbReference type="EMBL" id="CP063091">
    <property type="protein sequence ID" value="QOR05259.1"/>
    <property type="molecule type" value="Genomic_DNA"/>
</dbReference>
<evidence type="ECO:0000313" key="9">
    <source>
        <dbReference type="Proteomes" id="UP000594874"/>
    </source>
</evidence>
<dbReference type="RefSeq" id="WP_051521675.1">
    <property type="nucleotide sequence ID" value="NZ_CP063091.1"/>
</dbReference>
<dbReference type="InterPro" id="IPR002328">
    <property type="entry name" value="ADH_Zn_CS"/>
</dbReference>
<name>A0ABX6TZP8_9BACT</name>
<dbReference type="SUPFAM" id="SSF51735">
    <property type="entry name" value="NAD(P)-binding Rossmann-fold domains"/>
    <property type="match status" value="1"/>
</dbReference>
<proteinExistence type="inferred from homology"/>
<dbReference type="InterPro" id="IPR013154">
    <property type="entry name" value="ADH-like_N"/>
</dbReference>
<accession>A0ABX6TZP8</accession>
<dbReference type="Pfam" id="PF08240">
    <property type="entry name" value="ADH_N"/>
    <property type="match status" value="1"/>
</dbReference>
<gene>
    <name evidence="8" type="ORF">A0071_00725</name>
</gene>
<dbReference type="InterPro" id="IPR011032">
    <property type="entry name" value="GroES-like_sf"/>
</dbReference>
<dbReference type="PANTHER" id="PTHR42683">
    <property type="entry name" value="ALDEHYDE REDUCTASE"/>
    <property type="match status" value="1"/>
</dbReference>
<keyword evidence="2 5" id="KW-0479">Metal-binding</keyword>
<dbReference type="InterPro" id="IPR036291">
    <property type="entry name" value="NAD(P)-bd_dom_sf"/>
</dbReference>
<evidence type="ECO:0000256" key="1">
    <source>
        <dbReference type="ARBA" id="ARBA00001947"/>
    </source>
</evidence>
<evidence type="ECO:0000256" key="2">
    <source>
        <dbReference type="ARBA" id="ARBA00022723"/>
    </source>
</evidence>
<evidence type="ECO:0000313" key="8">
    <source>
        <dbReference type="EMBL" id="QOR05259.1"/>
    </source>
</evidence>
<dbReference type="InterPro" id="IPR013149">
    <property type="entry name" value="ADH-like_C"/>
</dbReference>
<evidence type="ECO:0000256" key="3">
    <source>
        <dbReference type="ARBA" id="ARBA00022833"/>
    </source>
</evidence>
<evidence type="ECO:0000259" key="7">
    <source>
        <dbReference type="Pfam" id="PF08240"/>
    </source>
</evidence>
<dbReference type="Gene3D" id="3.40.50.720">
    <property type="entry name" value="NAD(P)-binding Rossmann-like Domain"/>
    <property type="match status" value="1"/>
</dbReference>
<comment type="cofactor">
    <cofactor evidence="1 5">
        <name>Zn(2+)</name>
        <dbReference type="ChEBI" id="CHEBI:29105"/>
    </cofactor>
</comment>
<evidence type="ECO:0000256" key="4">
    <source>
        <dbReference type="ARBA" id="ARBA00023002"/>
    </source>
</evidence>
<dbReference type="InterPro" id="IPR047109">
    <property type="entry name" value="CAD-like"/>
</dbReference>
<organism evidence="8 9">
    <name type="scientific">Campylobacter cuniculorum</name>
    <dbReference type="NCBI Taxonomy" id="374106"/>
    <lineage>
        <taxon>Bacteria</taxon>
        <taxon>Pseudomonadati</taxon>
        <taxon>Campylobacterota</taxon>
        <taxon>Epsilonproteobacteria</taxon>
        <taxon>Campylobacterales</taxon>
        <taxon>Campylobacteraceae</taxon>
        <taxon>Campylobacter</taxon>
    </lineage>
</organism>
<dbReference type="Pfam" id="PF00107">
    <property type="entry name" value="ADH_zinc_N"/>
    <property type="match status" value="1"/>
</dbReference>
<dbReference type="Proteomes" id="UP000594874">
    <property type="component" value="Chromosome"/>
</dbReference>
<protein>
    <submittedName>
        <fullName evidence="8">NAD(P)-dependent alcohol dehydrogenase</fullName>
    </submittedName>
</protein>
<keyword evidence="4" id="KW-0560">Oxidoreductase</keyword>